<evidence type="ECO:0000256" key="12">
    <source>
        <dbReference type="PIRSR" id="PIRSR000439-1"/>
    </source>
</evidence>
<dbReference type="EMBL" id="ML977140">
    <property type="protein sequence ID" value="KAF1990990.1"/>
    <property type="molecule type" value="Genomic_DNA"/>
</dbReference>
<dbReference type="AlphaFoldDB" id="A0A6G1HD95"/>
<evidence type="ECO:0000256" key="10">
    <source>
        <dbReference type="ARBA" id="ARBA00023568"/>
    </source>
</evidence>
<evidence type="ECO:0000256" key="1">
    <source>
        <dbReference type="ARBA" id="ARBA00004477"/>
    </source>
</evidence>
<feature type="region of interest" description="Disordered" evidence="13">
    <location>
        <begin position="1"/>
        <end position="29"/>
    </location>
</feature>
<evidence type="ECO:0000256" key="4">
    <source>
        <dbReference type="ARBA" id="ARBA00022679"/>
    </source>
</evidence>
<evidence type="ECO:0000256" key="2">
    <source>
        <dbReference type="ARBA" id="ARBA00005189"/>
    </source>
</evidence>
<feature type="transmembrane region" description="Helical" evidence="14">
    <location>
        <begin position="160"/>
        <end position="182"/>
    </location>
</feature>
<dbReference type="GO" id="GO:0005789">
    <property type="term" value="C:endoplasmic reticulum membrane"/>
    <property type="evidence" value="ECO:0007669"/>
    <property type="project" value="UniProtKB-SubCell"/>
</dbReference>
<dbReference type="GO" id="GO:0004144">
    <property type="term" value="F:diacylglycerol O-acyltransferase activity"/>
    <property type="evidence" value="ECO:0007669"/>
    <property type="project" value="UniProtKB-ARBA"/>
</dbReference>
<dbReference type="InterPro" id="IPR004299">
    <property type="entry name" value="MBOAT_fam"/>
</dbReference>
<keyword evidence="16" id="KW-1185">Reference proteome</keyword>
<keyword evidence="6 11" id="KW-0256">Endoplasmic reticulum</keyword>
<comment type="pathway">
    <text evidence="2">Lipid metabolism.</text>
</comment>
<keyword evidence="9 11" id="KW-0012">Acyltransferase</keyword>
<comment type="similarity">
    <text evidence="3 11">Belongs to the membrane-bound acyltransferase family. Sterol o-acyltransferase subfamily.</text>
</comment>
<reference evidence="15" key="1">
    <citation type="journal article" date="2020" name="Stud. Mycol.">
        <title>101 Dothideomycetes genomes: a test case for predicting lifestyles and emergence of pathogens.</title>
        <authorList>
            <person name="Haridas S."/>
            <person name="Albert R."/>
            <person name="Binder M."/>
            <person name="Bloem J."/>
            <person name="Labutti K."/>
            <person name="Salamov A."/>
            <person name="Andreopoulos B."/>
            <person name="Baker S."/>
            <person name="Barry K."/>
            <person name="Bills G."/>
            <person name="Bluhm B."/>
            <person name="Cannon C."/>
            <person name="Castanera R."/>
            <person name="Culley D."/>
            <person name="Daum C."/>
            <person name="Ezra D."/>
            <person name="Gonzalez J."/>
            <person name="Henrissat B."/>
            <person name="Kuo A."/>
            <person name="Liang C."/>
            <person name="Lipzen A."/>
            <person name="Lutzoni F."/>
            <person name="Magnuson J."/>
            <person name="Mondo S."/>
            <person name="Nolan M."/>
            <person name="Ohm R."/>
            <person name="Pangilinan J."/>
            <person name="Park H.-J."/>
            <person name="Ramirez L."/>
            <person name="Alfaro M."/>
            <person name="Sun H."/>
            <person name="Tritt A."/>
            <person name="Yoshinaga Y."/>
            <person name="Zwiers L.-H."/>
            <person name="Turgeon B."/>
            <person name="Goodwin S."/>
            <person name="Spatafora J."/>
            <person name="Crous P."/>
            <person name="Grigoriev I."/>
        </authorList>
    </citation>
    <scope>NUCLEOTIDE SEQUENCE</scope>
    <source>
        <strain evidence="15">CBS 113979</strain>
    </source>
</reference>
<evidence type="ECO:0000256" key="14">
    <source>
        <dbReference type="SAM" id="Phobius"/>
    </source>
</evidence>
<evidence type="ECO:0000256" key="9">
    <source>
        <dbReference type="ARBA" id="ARBA00023315"/>
    </source>
</evidence>
<dbReference type="PANTHER" id="PTHR10408:SF7">
    <property type="entry name" value="DIACYLGLYCEROL O-ACYLTRANSFERASE 1"/>
    <property type="match status" value="1"/>
</dbReference>
<sequence length="495" mass="55624">MATVVNTTTMASSRMPNGSPGYKAKPSAPEKAPKYSHVFAVHASRRTSCLTSGTPNPPSFIGFRNLMILMLIVSNLRLIIENFRKYGVLICLSCHDYSRQDLLYGLLLYVEVPCHLLVAYYIELIAARQANDAVAQVKRASESDSEIAKKQRSFQLTWRLIALAHGANATLNLAIASWAVYYKIHHPGIGTMCELHAIIIWLKSCSYAFTNRDLRLALLSTSSAAAIPELYKSCPYPRNITIKNLAYFWWAPTLSYQPVYPRTDCIRWPFVFKRLGEIFGLVIVIWVASAQYAAPLLQNSLDMISTLDVISIIERVLKLSTISLFCWLAGFYALFHSFLNALAEVMMFGDREFYGDWWNAPSTRQYWSTWNKPVYHFMRRHVHAPLVGRGIHPALSQILVFVFSGVLHELLVGIPTHNIIGVAFFGMVIQVPLILATDPLLKFKGVTGKVAGNMVFWISFCILGQPLAALLYFFAWQAKYGSVGKDSMSQTVVSQ</sequence>
<proteinExistence type="inferred from homology"/>
<protein>
    <recommendedName>
        <fullName evidence="11">O-acyltransferase</fullName>
    </recommendedName>
</protein>
<dbReference type="Proteomes" id="UP000800041">
    <property type="component" value="Unassembled WGS sequence"/>
</dbReference>
<accession>A0A6G1HD95</accession>
<feature type="compositionally biased region" description="Polar residues" evidence="13">
    <location>
        <begin position="1"/>
        <end position="16"/>
    </location>
</feature>
<dbReference type="GO" id="GO:0019432">
    <property type="term" value="P:triglyceride biosynthetic process"/>
    <property type="evidence" value="ECO:0007669"/>
    <property type="project" value="TreeGrafter"/>
</dbReference>
<evidence type="ECO:0000256" key="3">
    <source>
        <dbReference type="ARBA" id="ARBA00009010"/>
    </source>
</evidence>
<dbReference type="Pfam" id="PF03062">
    <property type="entry name" value="MBOAT"/>
    <property type="match status" value="1"/>
</dbReference>
<keyword evidence="7 14" id="KW-1133">Transmembrane helix</keyword>
<feature type="transmembrane region" description="Helical" evidence="14">
    <location>
        <begin position="386"/>
        <end position="407"/>
    </location>
</feature>
<keyword evidence="8 11" id="KW-0472">Membrane</keyword>
<feature type="transmembrane region" description="Helical" evidence="14">
    <location>
        <begin position="101"/>
        <end position="122"/>
    </location>
</feature>
<dbReference type="InterPro" id="IPR014371">
    <property type="entry name" value="Oat_ACAT_DAG_ARE"/>
</dbReference>
<evidence type="ECO:0000256" key="6">
    <source>
        <dbReference type="ARBA" id="ARBA00022824"/>
    </source>
</evidence>
<organism evidence="15 16">
    <name type="scientific">Aulographum hederae CBS 113979</name>
    <dbReference type="NCBI Taxonomy" id="1176131"/>
    <lineage>
        <taxon>Eukaryota</taxon>
        <taxon>Fungi</taxon>
        <taxon>Dikarya</taxon>
        <taxon>Ascomycota</taxon>
        <taxon>Pezizomycotina</taxon>
        <taxon>Dothideomycetes</taxon>
        <taxon>Pleosporomycetidae</taxon>
        <taxon>Aulographales</taxon>
        <taxon>Aulographaceae</taxon>
    </lineage>
</organism>
<dbReference type="PIRSF" id="PIRSF000439">
    <property type="entry name" value="Oat_ACAT_DAG_ARE"/>
    <property type="match status" value="1"/>
</dbReference>
<feature type="transmembrane region" description="Helical" evidence="14">
    <location>
        <begin position="61"/>
        <end position="80"/>
    </location>
</feature>
<feature type="transmembrane region" description="Helical" evidence="14">
    <location>
        <begin position="453"/>
        <end position="475"/>
    </location>
</feature>
<keyword evidence="5 14" id="KW-0812">Transmembrane</keyword>
<dbReference type="OrthoDB" id="10039049at2759"/>
<feature type="transmembrane region" description="Helical" evidence="14">
    <location>
        <begin position="419"/>
        <end position="441"/>
    </location>
</feature>
<evidence type="ECO:0000256" key="7">
    <source>
        <dbReference type="ARBA" id="ARBA00022989"/>
    </source>
</evidence>
<feature type="active site" evidence="12">
    <location>
        <position position="408"/>
    </location>
</feature>
<comment type="subcellular location">
    <subcellularLocation>
        <location evidence="1 11">Endoplasmic reticulum membrane</location>
        <topology evidence="1 11">Multi-pass membrane protein</topology>
    </subcellularLocation>
</comment>
<keyword evidence="4 11" id="KW-0808">Transferase</keyword>
<name>A0A6G1HD95_9PEZI</name>
<feature type="transmembrane region" description="Helical" evidence="14">
    <location>
        <begin position="317"/>
        <end position="339"/>
    </location>
</feature>
<dbReference type="PANTHER" id="PTHR10408">
    <property type="entry name" value="STEROL O-ACYLTRANSFERASE"/>
    <property type="match status" value="1"/>
</dbReference>
<evidence type="ECO:0000256" key="11">
    <source>
        <dbReference type="PIRNR" id="PIRNR000439"/>
    </source>
</evidence>
<evidence type="ECO:0000256" key="13">
    <source>
        <dbReference type="SAM" id="MobiDB-lite"/>
    </source>
</evidence>
<evidence type="ECO:0000256" key="8">
    <source>
        <dbReference type="ARBA" id="ARBA00023136"/>
    </source>
</evidence>
<evidence type="ECO:0000313" key="16">
    <source>
        <dbReference type="Proteomes" id="UP000800041"/>
    </source>
</evidence>
<gene>
    <name evidence="15" type="ORF">K402DRAFT_389190</name>
</gene>
<evidence type="ECO:0000256" key="5">
    <source>
        <dbReference type="ARBA" id="ARBA00022692"/>
    </source>
</evidence>
<comment type="function">
    <text evidence="10">Sterol O-acyltransferase that catalyzes the formation of stery esters.</text>
</comment>
<feature type="transmembrane region" description="Helical" evidence="14">
    <location>
        <begin position="278"/>
        <end position="297"/>
    </location>
</feature>
<evidence type="ECO:0000313" key="15">
    <source>
        <dbReference type="EMBL" id="KAF1990990.1"/>
    </source>
</evidence>